<dbReference type="PANTHER" id="PTHR42789">
    <property type="entry name" value="D-ISOMER SPECIFIC 2-HYDROXYACID DEHYDROGENASE FAMILY PROTEIN (AFU_ORTHOLOGUE AFUA_6G10090)"/>
    <property type="match status" value="1"/>
</dbReference>
<dbReference type="InterPro" id="IPR050857">
    <property type="entry name" value="D-2-hydroxyacid_DH"/>
</dbReference>
<accession>A0A9D1PWT4</accession>
<keyword evidence="3 5" id="KW-0560">Oxidoreductase</keyword>
<name>A0A9D1PWT4_9BACT</name>
<dbReference type="PROSITE" id="PS00065">
    <property type="entry name" value="D_2_HYDROXYACID_DH_1"/>
    <property type="match status" value="1"/>
</dbReference>
<dbReference type="InterPro" id="IPR006139">
    <property type="entry name" value="D-isomer_2_OHA_DH_cat_dom"/>
</dbReference>
<dbReference type="Pfam" id="PF02826">
    <property type="entry name" value="2-Hacid_dh_C"/>
    <property type="match status" value="1"/>
</dbReference>
<gene>
    <name evidence="8" type="ORF">H9894_05030</name>
</gene>
<dbReference type="GO" id="GO:0008652">
    <property type="term" value="P:amino acid biosynthetic process"/>
    <property type="evidence" value="ECO:0007669"/>
    <property type="project" value="UniProtKB-KW"/>
</dbReference>
<dbReference type="Proteomes" id="UP000886752">
    <property type="component" value="Unassembled WGS sequence"/>
</dbReference>
<reference evidence="8" key="1">
    <citation type="journal article" date="2021" name="PeerJ">
        <title>Extensive microbial diversity within the chicken gut microbiome revealed by metagenomics and culture.</title>
        <authorList>
            <person name="Gilroy R."/>
            <person name="Ravi A."/>
            <person name="Getino M."/>
            <person name="Pursley I."/>
            <person name="Horton D.L."/>
            <person name="Alikhan N.F."/>
            <person name="Baker D."/>
            <person name="Gharbi K."/>
            <person name="Hall N."/>
            <person name="Watson M."/>
            <person name="Adriaenssens E.M."/>
            <person name="Foster-Nyarko E."/>
            <person name="Jarju S."/>
            <person name="Secka A."/>
            <person name="Antonio M."/>
            <person name="Oren A."/>
            <person name="Chaudhuri R.R."/>
            <person name="La Ragione R."/>
            <person name="Hildebrand F."/>
            <person name="Pallen M.J."/>
        </authorList>
    </citation>
    <scope>NUCLEOTIDE SEQUENCE</scope>
    <source>
        <strain evidence="8">ChiHecec2B26-446</strain>
    </source>
</reference>
<dbReference type="AlphaFoldDB" id="A0A9D1PWT4"/>
<evidence type="ECO:0000256" key="4">
    <source>
        <dbReference type="ARBA" id="ARBA00023027"/>
    </source>
</evidence>
<evidence type="ECO:0000313" key="9">
    <source>
        <dbReference type="Proteomes" id="UP000886752"/>
    </source>
</evidence>
<protein>
    <submittedName>
        <fullName evidence="8">Hydroxyacid dehydrogenase</fullName>
    </submittedName>
</protein>
<dbReference type="SUPFAM" id="SSF51735">
    <property type="entry name" value="NAD(P)-binding Rossmann-fold domains"/>
    <property type="match status" value="1"/>
</dbReference>
<reference evidence="8" key="2">
    <citation type="submission" date="2021-04" db="EMBL/GenBank/DDBJ databases">
        <authorList>
            <person name="Gilroy R."/>
        </authorList>
    </citation>
    <scope>NUCLEOTIDE SEQUENCE</scope>
    <source>
        <strain evidence="8">ChiHecec2B26-446</strain>
    </source>
</reference>
<dbReference type="GO" id="GO:0016616">
    <property type="term" value="F:oxidoreductase activity, acting on the CH-OH group of donors, NAD or NADP as acceptor"/>
    <property type="evidence" value="ECO:0007669"/>
    <property type="project" value="InterPro"/>
</dbReference>
<evidence type="ECO:0000256" key="1">
    <source>
        <dbReference type="ARBA" id="ARBA00005854"/>
    </source>
</evidence>
<dbReference type="InterPro" id="IPR029752">
    <property type="entry name" value="D-isomer_DH_CS1"/>
</dbReference>
<evidence type="ECO:0000256" key="3">
    <source>
        <dbReference type="ARBA" id="ARBA00023002"/>
    </source>
</evidence>
<feature type="domain" description="D-isomer specific 2-hydroxyacid dehydrogenase catalytic" evidence="6">
    <location>
        <begin position="8"/>
        <end position="328"/>
    </location>
</feature>
<keyword evidence="4" id="KW-0520">NAD</keyword>
<dbReference type="GO" id="GO:0051287">
    <property type="term" value="F:NAD binding"/>
    <property type="evidence" value="ECO:0007669"/>
    <property type="project" value="InterPro"/>
</dbReference>
<dbReference type="Pfam" id="PF00389">
    <property type="entry name" value="2-Hacid_dh"/>
    <property type="match status" value="1"/>
</dbReference>
<evidence type="ECO:0000313" key="8">
    <source>
        <dbReference type="EMBL" id="HIW00536.1"/>
    </source>
</evidence>
<dbReference type="InterPro" id="IPR036291">
    <property type="entry name" value="NAD(P)-bd_dom_sf"/>
</dbReference>
<evidence type="ECO:0000256" key="5">
    <source>
        <dbReference type="RuleBase" id="RU003719"/>
    </source>
</evidence>
<dbReference type="Gene3D" id="3.40.50.720">
    <property type="entry name" value="NAD(P)-binding Rossmann-like Domain"/>
    <property type="match status" value="2"/>
</dbReference>
<keyword evidence="2" id="KW-0028">Amino-acid biosynthesis</keyword>
<evidence type="ECO:0000259" key="7">
    <source>
        <dbReference type="Pfam" id="PF02826"/>
    </source>
</evidence>
<dbReference type="PANTHER" id="PTHR42789:SF1">
    <property type="entry name" value="D-ISOMER SPECIFIC 2-HYDROXYACID DEHYDROGENASE FAMILY PROTEIN (AFU_ORTHOLOGUE AFUA_6G10090)"/>
    <property type="match status" value="1"/>
</dbReference>
<organism evidence="8 9">
    <name type="scientific">Candidatus Desulfovibrio intestinipullorum</name>
    <dbReference type="NCBI Taxonomy" id="2838536"/>
    <lineage>
        <taxon>Bacteria</taxon>
        <taxon>Pseudomonadati</taxon>
        <taxon>Thermodesulfobacteriota</taxon>
        <taxon>Desulfovibrionia</taxon>
        <taxon>Desulfovibrionales</taxon>
        <taxon>Desulfovibrionaceae</taxon>
        <taxon>Desulfovibrio</taxon>
    </lineage>
</organism>
<dbReference type="EMBL" id="DXHV01000054">
    <property type="protein sequence ID" value="HIW00536.1"/>
    <property type="molecule type" value="Genomic_DNA"/>
</dbReference>
<sequence>MKEKARCLVSCRIHQEVVSLLENYCELDLNQTDESLAPEELRTRLATAEAAMLFMPDCVDQALLAAAPRLRIIAAALKGYDNYDIDAATRQGVWVSYVPDLLTEPTAELTIALMLGLSRNVLAGNTRVRSTFAGWRPVLFGTGVAESTVGILGMGRLGQAVARRLGGWGARLLGHDVSEQAVRQGSELDVHMCSLEEVLAASDFVLVLTPLVPGSRHLVDSSALARMKQGAFLVNTGRGSCVDEQSVAKALQQGWLGGYAADVFAFEDWALADRPRTICPELLAPELNTLFTPHLGSAVDKVRLAIEMEAAYNIIDVLQGHKPRNPINSIA</sequence>
<dbReference type="SUPFAM" id="SSF52283">
    <property type="entry name" value="Formate/glycerate dehydrogenase catalytic domain-like"/>
    <property type="match status" value="1"/>
</dbReference>
<dbReference type="InterPro" id="IPR006140">
    <property type="entry name" value="D-isomer_DH_NAD-bd"/>
</dbReference>
<evidence type="ECO:0000259" key="6">
    <source>
        <dbReference type="Pfam" id="PF00389"/>
    </source>
</evidence>
<comment type="caution">
    <text evidence="8">The sequence shown here is derived from an EMBL/GenBank/DDBJ whole genome shotgun (WGS) entry which is preliminary data.</text>
</comment>
<feature type="domain" description="D-isomer specific 2-hydroxyacid dehydrogenase NAD-binding" evidence="7">
    <location>
        <begin position="111"/>
        <end position="296"/>
    </location>
</feature>
<comment type="similarity">
    <text evidence="1 5">Belongs to the D-isomer specific 2-hydroxyacid dehydrogenase family.</text>
</comment>
<proteinExistence type="inferred from homology"/>
<evidence type="ECO:0000256" key="2">
    <source>
        <dbReference type="ARBA" id="ARBA00022605"/>
    </source>
</evidence>